<proteinExistence type="inferred from homology"/>
<evidence type="ECO:0000256" key="6">
    <source>
        <dbReference type="ARBA" id="ARBA00022989"/>
    </source>
</evidence>
<evidence type="ECO:0000256" key="8">
    <source>
        <dbReference type="ARBA" id="ARBA00023143"/>
    </source>
</evidence>
<dbReference type="Pfam" id="PF08345">
    <property type="entry name" value="YscJ_FliF_C"/>
    <property type="match status" value="1"/>
</dbReference>
<evidence type="ECO:0000256" key="4">
    <source>
        <dbReference type="ARBA" id="ARBA00022475"/>
    </source>
</evidence>
<keyword evidence="4" id="KW-1003">Cell membrane</keyword>
<evidence type="ECO:0000256" key="2">
    <source>
        <dbReference type="ARBA" id="ARBA00004651"/>
    </source>
</evidence>
<evidence type="ECO:0000256" key="10">
    <source>
        <dbReference type="SAM" id="Phobius"/>
    </source>
</evidence>
<dbReference type="InterPro" id="IPR043427">
    <property type="entry name" value="YscJ/FliF"/>
</dbReference>
<feature type="transmembrane region" description="Helical" evidence="10">
    <location>
        <begin position="12"/>
        <end position="31"/>
    </location>
</feature>
<dbReference type="InterPro" id="IPR013556">
    <property type="entry name" value="Flag_M-ring_C"/>
</dbReference>
<evidence type="ECO:0000256" key="5">
    <source>
        <dbReference type="ARBA" id="ARBA00022692"/>
    </source>
</evidence>
<dbReference type="GO" id="GO:0003774">
    <property type="term" value="F:cytoskeletal motor activity"/>
    <property type="evidence" value="ECO:0007669"/>
    <property type="project" value="InterPro"/>
</dbReference>
<dbReference type="PRINTS" id="PR01009">
    <property type="entry name" value="FLGMRINGFLIF"/>
</dbReference>
<keyword evidence="14" id="KW-1185">Reference proteome</keyword>
<evidence type="ECO:0000256" key="1">
    <source>
        <dbReference type="ARBA" id="ARBA00004117"/>
    </source>
</evidence>
<feature type="domain" description="Flagellar M-ring C-terminal" evidence="12">
    <location>
        <begin position="243"/>
        <end position="403"/>
    </location>
</feature>
<accession>A0A516H7D4</accession>
<keyword evidence="5 10" id="KW-0812">Transmembrane</keyword>
<dbReference type="AlphaFoldDB" id="A0A516H7D4"/>
<comment type="similarity">
    <text evidence="3 9">Belongs to the FliF family.</text>
</comment>
<evidence type="ECO:0000256" key="3">
    <source>
        <dbReference type="ARBA" id="ARBA00007971"/>
    </source>
</evidence>
<evidence type="ECO:0000259" key="12">
    <source>
        <dbReference type="Pfam" id="PF08345"/>
    </source>
</evidence>
<keyword evidence="13" id="KW-0282">Flagellum</keyword>
<feature type="transmembrane region" description="Helical" evidence="10">
    <location>
        <begin position="435"/>
        <end position="454"/>
    </location>
</feature>
<evidence type="ECO:0000256" key="7">
    <source>
        <dbReference type="ARBA" id="ARBA00023136"/>
    </source>
</evidence>
<keyword evidence="13" id="KW-0969">Cilium</keyword>
<keyword evidence="8 9" id="KW-0975">Bacterial flagellum</keyword>
<dbReference type="Proteomes" id="UP000317496">
    <property type="component" value="Chromosome"/>
</dbReference>
<keyword evidence="7 10" id="KW-0472">Membrane</keyword>
<organism evidence="13 14">
    <name type="scientific">Ferrovibrio terrae</name>
    <dbReference type="NCBI Taxonomy" id="2594003"/>
    <lineage>
        <taxon>Bacteria</taxon>
        <taxon>Pseudomonadati</taxon>
        <taxon>Pseudomonadota</taxon>
        <taxon>Alphaproteobacteria</taxon>
        <taxon>Rhodospirillales</taxon>
        <taxon>Rhodospirillaceae</taxon>
        <taxon>Ferrovibrio</taxon>
    </lineage>
</organism>
<dbReference type="NCBIfam" id="TIGR00206">
    <property type="entry name" value="fliF"/>
    <property type="match status" value="1"/>
</dbReference>
<dbReference type="PANTHER" id="PTHR30046">
    <property type="entry name" value="FLAGELLAR M-RING PROTEIN"/>
    <property type="match status" value="1"/>
</dbReference>
<dbReference type="KEGG" id="fer:FNB15_04375"/>
<dbReference type="GO" id="GO:0071973">
    <property type="term" value="P:bacterial-type flagellum-dependent cell motility"/>
    <property type="evidence" value="ECO:0007669"/>
    <property type="project" value="InterPro"/>
</dbReference>
<protein>
    <recommendedName>
        <fullName evidence="9">Flagellar M-ring protein</fullName>
    </recommendedName>
</protein>
<dbReference type="Gene3D" id="3.30.300.30">
    <property type="match status" value="1"/>
</dbReference>
<evidence type="ECO:0000259" key="11">
    <source>
        <dbReference type="Pfam" id="PF01514"/>
    </source>
</evidence>
<evidence type="ECO:0000313" key="14">
    <source>
        <dbReference type="Proteomes" id="UP000317496"/>
    </source>
</evidence>
<evidence type="ECO:0000256" key="9">
    <source>
        <dbReference type="PIRNR" id="PIRNR004862"/>
    </source>
</evidence>
<evidence type="ECO:0000313" key="13">
    <source>
        <dbReference type="EMBL" id="QDO99631.1"/>
    </source>
</evidence>
<comment type="function">
    <text evidence="9">The M ring may be actively involved in energy transduction.</text>
</comment>
<gene>
    <name evidence="13" type="primary">fliF</name>
    <name evidence="13" type="ORF">FNB15_04375</name>
</gene>
<reference evidence="13 14" key="1">
    <citation type="submission" date="2019-07" db="EMBL/GenBank/DDBJ databases">
        <title>Genome sequencing for Ferrovibrio sp. K5.</title>
        <authorList>
            <person name="Park S.-J."/>
        </authorList>
    </citation>
    <scope>NUCLEOTIDE SEQUENCE [LARGE SCALE GENOMIC DNA]</scope>
    <source>
        <strain evidence="13 14">K5</strain>
    </source>
</reference>
<dbReference type="EMBL" id="CP041636">
    <property type="protein sequence ID" value="QDO99631.1"/>
    <property type="molecule type" value="Genomic_DNA"/>
</dbReference>
<keyword evidence="13" id="KW-0966">Cell projection</keyword>
<dbReference type="GO" id="GO:0005886">
    <property type="term" value="C:plasma membrane"/>
    <property type="evidence" value="ECO:0007669"/>
    <property type="project" value="UniProtKB-SubCell"/>
</dbReference>
<dbReference type="Pfam" id="PF01514">
    <property type="entry name" value="YscJ_FliF"/>
    <property type="match status" value="1"/>
</dbReference>
<keyword evidence="6 10" id="KW-1133">Transmembrane helix</keyword>
<dbReference type="PIRSF" id="PIRSF004862">
    <property type="entry name" value="FliF"/>
    <property type="match status" value="1"/>
</dbReference>
<dbReference type="InterPro" id="IPR000067">
    <property type="entry name" value="FlgMring_FliF"/>
</dbReference>
<dbReference type="PANTHER" id="PTHR30046:SF0">
    <property type="entry name" value="FLAGELLAR M-RING PROTEIN"/>
    <property type="match status" value="1"/>
</dbReference>
<dbReference type="InterPro" id="IPR006182">
    <property type="entry name" value="FliF_N_dom"/>
</dbReference>
<comment type="subcellular location">
    <subcellularLocation>
        <location evidence="1 9">Bacterial flagellum basal body</location>
    </subcellularLocation>
    <subcellularLocation>
        <location evidence="2">Cell membrane</location>
        <topology evidence="2">Multi-pass membrane protein</topology>
    </subcellularLocation>
</comment>
<dbReference type="InterPro" id="IPR045851">
    <property type="entry name" value="AMP-bd_C_sf"/>
</dbReference>
<feature type="domain" description="Flagellar M-ring N-terminal" evidence="11">
    <location>
        <begin position="34"/>
        <end position="208"/>
    </location>
</feature>
<sequence length="550" mass="59909">MNMMRNIGPARLAMLAATAAVLIGFFVFLGMKVTQPKMALLYGNLDLQSSGEIVNRLEAQKIPYQIVANGAQILVPEDRVLRARMQLAEGGLPSGGAAGYEIFDKANALSATNFMQNINHLRAMEGELARTIRSIEQVQTARVHLVLPKREVFSREQREPSASIIVKTRGGRLDQPQVRAIQNLVASAVPDLKPSRISIVDDRGNLLAGTQEEPDAATATANRMSDMRRQIEDRLRKNVEALLERSVGVGNIRAEISVDMDFDRVTTNQELFNPDQQVVRSTQTITENNQSQEGQQNVTVANNLPEAQGQGGSQATTSGNRTEELVNYEISKTIRTQVREAGTMRRVTAAVLVNNIVQVDGSGQRSYLARSPEEMQQINALVRSAIGFDQQRGDTVEIVSMRFAEPGDVPEEIDPNSLPVLLGLTKAELFRIGEIAGYVLLGLLAMLLVVRPLIRRVLEASQDSEDIPPGMLTPAMPGLPMVVGGAPLAELPAAPDIGMAPPTPGIESMIDIARIEGQVKASSLKKIGEIVDKHPEEAVSIIRNWLYQAA</sequence>
<dbReference type="OrthoDB" id="9807026at2"/>
<name>A0A516H7D4_9PROT</name>
<dbReference type="GO" id="GO:0009431">
    <property type="term" value="C:bacterial-type flagellum basal body, MS ring"/>
    <property type="evidence" value="ECO:0007669"/>
    <property type="project" value="InterPro"/>
</dbReference>